<protein>
    <submittedName>
        <fullName evidence="2">Tetratricopeptide repeat protein</fullName>
    </submittedName>
</protein>
<keyword evidence="3" id="KW-1185">Reference proteome</keyword>
<dbReference type="KEGG" id="vos:KNV97_10715"/>
<organism evidence="2 3">
    <name type="scientific">Vibrio ostreae</name>
    <dbReference type="NCBI Taxonomy" id="2841925"/>
    <lineage>
        <taxon>Bacteria</taxon>
        <taxon>Pseudomonadati</taxon>
        <taxon>Pseudomonadota</taxon>
        <taxon>Gammaproteobacteria</taxon>
        <taxon>Vibrionales</taxon>
        <taxon>Vibrionaceae</taxon>
        <taxon>Vibrio</taxon>
    </lineage>
</organism>
<feature type="chain" id="PRO_5037077375" evidence="1">
    <location>
        <begin position="20"/>
        <end position="391"/>
    </location>
</feature>
<sequence>MKRLIVCLLLMSSASWSVAAELSQYAANKAMKANQLAQNDKLSEAIRTLKDAEVSRAYDKAYLARMLGVFYWQNEQLQPALKSLQQAVSSGELADDQAWTTRKMLADLLLVDHQYAKALPHYYQLVKAVPKDQNGYELWLRIGQIHYQSEQWQKSLDAIAQYEKFRRPDEVTPLSVKLGAQLQLERWKPAIPTIKRLLALEPEKSNWWLQLVSLELRTGQKRDALSSLGLAKLQGIDLSQQDLRLLAQLYAQNGVPERAAQVLEMLDDADSDIQLITERAFYWQRAKEWDQAISTWTLAARFNQKYHWNVAQLLNQQGQYREALVELDKVKEKDRQSQVALARTRALYKLNQLEDALIQAKKANNIDPSKEAEGWIKYLSQLRKIQDQRTS</sequence>
<gene>
    <name evidence="2" type="ORF">KNV97_10715</name>
</gene>
<dbReference type="EMBL" id="CP076643">
    <property type="protein sequence ID" value="QXO19311.1"/>
    <property type="molecule type" value="Genomic_DNA"/>
</dbReference>
<feature type="signal peptide" evidence="1">
    <location>
        <begin position="1"/>
        <end position="19"/>
    </location>
</feature>
<evidence type="ECO:0000313" key="3">
    <source>
        <dbReference type="Proteomes" id="UP000694232"/>
    </source>
</evidence>
<dbReference type="Pfam" id="PF13432">
    <property type="entry name" value="TPR_16"/>
    <property type="match status" value="1"/>
</dbReference>
<evidence type="ECO:0000256" key="1">
    <source>
        <dbReference type="SAM" id="SignalP"/>
    </source>
</evidence>
<name>A0A975UDX7_9VIBR</name>
<dbReference type="RefSeq" id="WP_218563418.1">
    <property type="nucleotide sequence ID" value="NZ_CP076643.1"/>
</dbReference>
<accession>A0A975UDX7</accession>
<proteinExistence type="predicted"/>
<keyword evidence="1" id="KW-0732">Signal</keyword>
<dbReference type="AlphaFoldDB" id="A0A975UDX7"/>
<dbReference type="Proteomes" id="UP000694232">
    <property type="component" value="Chromosome 1"/>
</dbReference>
<reference evidence="2" key="1">
    <citation type="submission" date="2021-06" db="EMBL/GenBank/DDBJ databases">
        <title>Vibrio nov. sp., novel gut bacterium isolated from Yellow Sea oyster.</title>
        <authorList>
            <person name="Muhammad N."/>
            <person name="Nguyen T.H."/>
            <person name="Lee Y.-J."/>
            <person name="Ko J."/>
            <person name="Kim S.-G."/>
        </authorList>
    </citation>
    <scope>NUCLEOTIDE SEQUENCE</scope>
    <source>
        <strain evidence="2">OG9-811</strain>
    </source>
</reference>
<evidence type="ECO:0000313" key="2">
    <source>
        <dbReference type="EMBL" id="QXO19311.1"/>
    </source>
</evidence>